<dbReference type="EMBL" id="CP022987">
    <property type="protein sequence ID" value="QAA94123.1"/>
    <property type="molecule type" value="Genomic_DNA"/>
</dbReference>
<dbReference type="RefSeq" id="WP_128355125.1">
    <property type="nucleotide sequence ID" value="NZ_CP022987.1"/>
</dbReference>
<dbReference type="InterPro" id="IPR007844">
    <property type="entry name" value="AsmA"/>
</dbReference>
<dbReference type="GO" id="GO:0005886">
    <property type="term" value="C:plasma membrane"/>
    <property type="evidence" value="ECO:0007669"/>
    <property type="project" value="TreeGrafter"/>
</dbReference>
<dbReference type="Proteomes" id="UP000283474">
    <property type="component" value="Chromosome"/>
</dbReference>
<dbReference type="PANTHER" id="PTHR30441:SF9">
    <property type="entry name" value="ASMA FAMILY PROTEIN YHJG"/>
    <property type="match status" value="1"/>
</dbReference>
<evidence type="ECO:0000259" key="2">
    <source>
        <dbReference type="Pfam" id="PF05170"/>
    </source>
</evidence>
<evidence type="ECO:0000256" key="1">
    <source>
        <dbReference type="SAM" id="MobiDB-lite"/>
    </source>
</evidence>
<evidence type="ECO:0000313" key="3">
    <source>
        <dbReference type="EMBL" id="QAA94123.1"/>
    </source>
</evidence>
<dbReference type="AlphaFoldDB" id="A0A410GCV2"/>
<gene>
    <name evidence="3" type="ORF">CKA81_10005</name>
</gene>
<feature type="domain" description="AsmA" evidence="2">
    <location>
        <begin position="175"/>
        <end position="554"/>
    </location>
</feature>
<dbReference type="KEGG" id="pus:CKA81_10005"/>
<dbReference type="InterPro" id="IPR052894">
    <property type="entry name" value="AsmA-related"/>
</dbReference>
<accession>A0A410GCV2</accession>
<feature type="compositionally biased region" description="Basic and acidic residues" evidence="1">
    <location>
        <begin position="657"/>
        <end position="696"/>
    </location>
</feature>
<organism evidence="3 4">
    <name type="scientific">Pollutimonas thiosulfatoxidans</name>
    <dbReference type="NCBI Taxonomy" id="2028345"/>
    <lineage>
        <taxon>Bacteria</taxon>
        <taxon>Pseudomonadati</taxon>
        <taxon>Pseudomonadota</taxon>
        <taxon>Betaproteobacteria</taxon>
        <taxon>Burkholderiales</taxon>
        <taxon>Alcaligenaceae</taxon>
        <taxon>Pollutimonas</taxon>
    </lineage>
</organism>
<keyword evidence="4" id="KW-1185">Reference proteome</keyword>
<feature type="compositionally biased region" description="Basic and acidic residues" evidence="1">
    <location>
        <begin position="355"/>
        <end position="366"/>
    </location>
</feature>
<proteinExistence type="predicted"/>
<dbReference type="GO" id="GO:0090313">
    <property type="term" value="P:regulation of protein targeting to membrane"/>
    <property type="evidence" value="ECO:0007669"/>
    <property type="project" value="TreeGrafter"/>
</dbReference>
<protein>
    <submittedName>
        <fullName evidence="3">AsmA family protein</fullName>
    </submittedName>
</protein>
<evidence type="ECO:0000313" key="4">
    <source>
        <dbReference type="Proteomes" id="UP000283474"/>
    </source>
</evidence>
<feature type="region of interest" description="Disordered" evidence="1">
    <location>
        <begin position="657"/>
        <end position="730"/>
    </location>
</feature>
<dbReference type="OrthoDB" id="5749006at2"/>
<feature type="domain" description="AsmA" evidence="2">
    <location>
        <begin position="1"/>
        <end position="169"/>
    </location>
</feature>
<reference evidence="3 4" key="1">
    <citation type="submission" date="2017-08" db="EMBL/GenBank/DDBJ databases">
        <authorList>
            <person name="Park S.-J."/>
            <person name="Kim H."/>
        </authorList>
    </citation>
    <scope>NUCLEOTIDE SEQUENCE [LARGE SCALE GENOMIC DNA]</scope>
    <source>
        <strain evidence="4">ye3</strain>
    </source>
</reference>
<sequence length="730" mass="77631">MPRYAKIILWAGAGLVLLIALAFAVLATFDWNSAKPWVNRQASELAGRPVAVNGDLEIDWRDAGAERGWKGWVPWPYITASDVTVGNPEGSPAAREMARVSRLSALINPVALLDHTVQIASLEIEKADILLQREADGAANWTFKKDEDENKQPSKWVVDLQEISLQSVHAQVVDAASKLDMTADLDTLEDTDGEGYGIGWKASGSYNDADVSGEGKTGGILSLREGSDPFPVRGSVNVGTTTIGLEGSVTRPQALASLDVRLKLAGETMADLFPILGIALPNTPPYSTEGRLIAMLEGEDDTWRYEEFKGIVGKSDLNGTLVFHAREPRSLLTGEVESKLLRFEDLGPLVGADTSDVKSSKDKEVKQPSGKALPVEPINTEPWGAMDADVKFKGLKIVRGKDLPLDHIEAHVKMANSILTFTPLNFGVAGGTLANTITLDGSGQKIKARLNTAARHLKLKQLFPGAESMDASFGELHGDIELSAEGGSIAELLGRSNGELKALVSRGTISQFLLEAAGLNVANMVLVKLFGDEQIVLNCLAADFNVKNGVMTAQAFRMETADAVVDITGTINLAKETLDLDIKPANKTVRIFTLRSPLYARGSFKNPDVGVQTGPLAARAGAAILLGVVATPFAALVPLLNVGTDESAGCATLEAAAKEDPKAPPPGQEKKASDESAAEKAAARGDDEKEKKKDTATNDAPATNKPGAVSLEPQPHVSEQENWPAAKAQP</sequence>
<feature type="region of interest" description="Disordered" evidence="1">
    <location>
        <begin position="353"/>
        <end position="378"/>
    </location>
</feature>
<dbReference type="PANTHER" id="PTHR30441">
    <property type="entry name" value="DUF748 DOMAIN-CONTAINING PROTEIN"/>
    <property type="match status" value="1"/>
</dbReference>
<dbReference type="Pfam" id="PF05170">
    <property type="entry name" value="AsmA"/>
    <property type="match status" value="2"/>
</dbReference>
<name>A0A410GCV2_9BURK</name>